<dbReference type="Gene3D" id="3.10.450.50">
    <property type="match status" value="1"/>
</dbReference>
<dbReference type="Proteomes" id="UP000292003">
    <property type="component" value="Unassembled WGS sequence"/>
</dbReference>
<dbReference type="AlphaFoldDB" id="A0A4Q7J324"/>
<accession>A0A4Q7J324</accession>
<sequence length="62" mass="6842">MKTTGDVVVAQFTGDAVALDGLPYRNDYCWVLTFRRGLVVRAHAYLDMVAVGELVDRVGRPS</sequence>
<comment type="caution">
    <text evidence="1">The sequence shown here is derived from an EMBL/GenBank/DDBJ whole genome shotgun (WGS) entry which is preliminary data.</text>
</comment>
<proteinExistence type="predicted"/>
<dbReference type="EMBL" id="SFCC01000014">
    <property type="protein sequence ID" value="RZQ60996.1"/>
    <property type="molecule type" value="Genomic_DNA"/>
</dbReference>
<name>A0A4Q7J324_9PSEU</name>
<reference evidence="1 2" key="1">
    <citation type="submission" date="2019-02" db="EMBL/GenBank/DDBJ databases">
        <title>Draft genome sequence of Amycolatopsis sp. 8-3EHSu isolated from roots of Suaeda maritima.</title>
        <authorList>
            <person name="Duangmal K."/>
            <person name="Chantavorakit T."/>
        </authorList>
    </citation>
    <scope>NUCLEOTIDE SEQUENCE [LARGE SCALE GENOMIC DNA]</scope>
    <source>
        <strain evidence="1 2">8-3EHSu</strain>
    </source>
</reference>
<dbReference type="InterPro" id="IPR032710">
    <property type="entry name" value="NTF2-like_dom_sf"/>
</dbReference>
<organism evidence="1 2">
    <name type="scientific">Amycolatopsis suaedae</name>
    <dbReference type="NCBI Taxonomy" id="2510978"/>
    <lineage>
        <taxon>Bacteria</taxon>
        <taxon>Bacillati</taxon>
        <taxon>Actinomycetota</taxon>
        <taxon>Actinomycetes</taxon>
        <taxon>Pseudonocardiales</taxon>
        <taxon>Pseudonocardiaceae</taxon>
        <taxon>Amycolatopsis</taxon>
    </lineage>
</organism>
<protein>
    <recommendedName>
        <fullName evidence="3">SnoaL-like domain-containing protein</fullName>
    </recommendedName>
</protein>
<dbReference type="OrthoDB" id="6657864at2"/>
<dbReference type="RefSeq" id="WP_130478209.1">
    <property type="nucleotide sequence ID" value="NZ_SFCC01000014.1"/>
</dbReference>
<evidence type="ECO:0000313" key="2">
    <source>
        <dbReference type="Proteomes" id="UP000292003"/>
    </source>
</evidence>
<evidence type="ECO:0008006" key="3">
    <source>
        <dbReference type="Google" id="ProtNLM"/>
    </source>
</evidence>
<dbReference type="SUPFAM" id="SSF54427">
    <property type="entry name" value="NTF2-like"/>
    <property type="match status" value="1"/>
</dbReference>
<evidence type="ECO:0000313" key="1">
    <source>
        <dbReference type="EMBL" id="RZQ60996.1"/>
    </source>
</evidence>
<keyword evidence="2" id="KW-1185">Reference proteome</keyword>
<gene>
    <name evidence="1" type="ORF">EWH70_26305</name>
</gene>